<evidence type="ECO:0000259" key="1">
    <source>
        <dbReference type="PROSITE" id="PS00716"/>
    </source>
</evidence>
<name>A0A395GBF5_9STAP</name>
<sequence>MYEFNELRHFIKTFHKVVEDIKLTGFSIVDGELVSNDIDDDDFFNISDEYQEHVNIKEVEAESKGIEYYNQYRQLIDDAEKVLTDRELWILFERLDGKSQEEVGKMVNLSRERIRQLEVQLIKKICKAYR</sequence>
<dbReference type="Gene3D" id="1.10.10.10">
    <property type="entry name" value="Winged helix-like DNA-binding domain superfamily/Winged helix DNA-binding domain"/>
    <property type="match status" value="1"/>
</dbReference>
<dbReference type="Proteomes" id="UP000229523">
    <property type="component" value="Unassembled WGS sequence"/>
</dbReference>
<gene>
    <name evidence="2" type="ORF">BFS35_006860</name>
</gene>
<dbReference type="RefSeq" id="WP_099579048.1">
    <property type="nucleotide sequence ID" value="NZ_MJBI02000002.1"/>
</dbReference>
<dbReference type="SUPFAM" id="SSF88659">
    <property type="entry name" value="Sigma3 and sigma4 domains of RNA polymerase sigma factors"/>
    <property type="match status" value="1"/>
</dbReference>
<dbReference type="AlphaFoldDB" id="A0A395GBF5"/>
<dbReference type="PROSITE" id="PS00716">
    <property type="entry name" value="SIGMA70_2"/>
    <property type="match status" value="1"/>
</dbReference>
<proteinExistence type="predicted"/>
<evidence type="ECO:0000313" key="2">
    <source>
        <dbReference type="EMBL" id="RAI81282.1"/>
    </source>
</evidence>
<feature type="domain" description="RNA polymerase sigma-70" evidence="1">
    <location>
        <begin position="99"/>
        <end position="125"/>
    </location>
</feature>
<dbReference type="Pfam" id="PF04545">
    <property type="entry name" value="Sigma70_r4"/>
    <property type="match status" value="1"/>
</dbReference>
<comment type="caution">
    <text evidence="2">The sequence shown here is derived from an EMBL/GenBank/DDBJ whole genome shotgun (WGS) entry which is preliminary data.</text>
</comment>
<reference evidence="2 3" key="1">
    <citation type="journal article" date="2018" name="Front. Microbiol.">
        <title>Description and Comparative Genomics of Macrococcus caseolyticus subsp. hominis subsp. nov., Macrococcus goetzii sp. nov., Macrococcus epidermidis sp. nov., and Macrococcus bohemicus sp. nov., Novel Macrococci From Human Clinical Material With Virulence Potential and Suspected Uptake of Foreign DNA by Natural Transformation.</title>
        <authorList>
            <person name="Maslanova I."/>
            <person name="Wertheimer Z."/>
            <person name="Sedlacek I."/>
            <person name="Svec P."/>
            <person name="Indrakova A."/>
            <person name="Kovarovic V."/>
            <person name="Schumann P."/>
            <person name="Sproer C."/>
            <person name="Kralova S."/>
            <person name="Sedo O."/>
            <person name="Kristofova L."/>
            <person name="Vrbovska V."/>
            <person name="Fuzik T."/>
            <person name="Petras P."/>
            <person name="Zdrahal Z."/>
            <person name="Ruzickova V."/>
            <person name="Doskar J."/>
            <person name="Pantucek R."/>
        </authorList>
    </citation>
    <scope>NUCLEOTIDE SEQUENCE [LARGE SCALE GENOMIC DNA]</scope>
    <source>
        <strain evidence="2 3">CCM 4927</strain>
    </source>
</reference>
<dbReference type="InterPro" id="IPR036388">
    <property type="entry name" value="WH-like_DNA-bd_sf"/>
</dbReference>
<dbReference type="GO" id="GO:0006352">
    <property type="term" value="P:DNA-templated transcription initiation"/>
    <property type="evidence" value="ECO:0007669"/>
    <property type="project" value="InterPro"/>
</dbReference>
<dbReference type="GO" id="GO:0003700">
    <property type="term" value="F:DNA-binding transcription factor activity"/>
    <property type="evidence" value="ECO:0007669"/>
    <property type="project" value="InterPro"/>
</dbReference>
<dbReference type="InterPro" id="IPR013324">
    <property type="entry name" value="RNA_pol_sigma_r3/r4-like"/>
</dbReference>
<evidence type="ECO:0000313" key="3">
    <source>
        <dbReference type="Proteomes" id="UP000229523"/>
    </source>
</evidence>
<dbReference type="InterPro" id="IPR007630">
    <property type="entry name" value="RNA_pol_sigma70_r4"/>
</dbReference>
<accession>A0A395GBF5</accession>
<protein>
    <recommendedName>
        <fullName evidence="1">RNA polymerase sigma-70 domain-containing protein</fullName>
    </recommendedName>
</protein>
<dbReference type="EMBL" id="MJBI02000002">
    <property type="protein sequence ID" value="RAI81282.1"/>
    <property type="molecule type" value="Genomic_DNA"/>
</dbReference>
<dbReference type="InterPro" id="IPR000943">
    <property type="entry name" value="RNA_pol_sigma70"/>
</dbReference>
<keyword evidence="3" id="KW-1185">Reference proteome</keyword>
<organism evidence="2 3">
    <name type="scientific">Macrococcoides goetzii</name>
    <dbReference type="NCBI Taxonomy" id="1891097"/>
    <lineage>
        <taxon>Bacteria</taxon>
        <taxon>Bacillati</taxon>
        <taxon>Bacillota</taxon>
        <taxon>Bacilli</taxon>
        <taxon>Bacillales</taxon>
        <taxon>Staphylococcaceae</taxon>
        <taxon>Macrococcoides</taxon>
    </lineage>
</organism>